<protein>
    <submittedName>
        <fullName evidence="1">Uncharacterized protein</fullName>
    </submittedName>
</protein>
<dbReference type="AlphaFoldDB" id="A0A5J5K570"/>
<sequence length="184" mass="19910">MTATATATTAEELRAQAAAEDAKAQRSYEDCDTDGFVSQWAHGVVAQELRLQASIEEAGGKALFPALFDTAGRLVPAKLMSGQWGVYFALLDERGRITGTWFTPSKAQDAKRARANDARKGYYVGYVMAPAQAEIRGTSTVSCAAYAVRTDGGYSPEAEVVDNGQHDQYTWELGRWYAVQGGLI</sequence>
<dbReference type="RefSeq" id="WP_150932855.1">
    <property type="nucleotide sequence ID" value="NZ_VYTZ01000003.1"/>
</dbReference>
<name>A0A5J5K570_9ACTN</name>
<accession>A0A5J5K570</accession>
<dbReference type="Proteomes" id="UP000327011">
    <property type="component" value="Unassembled WGS sequence"/>
</dbReference>
<dbReference type="EMBL" id="VYTZ01000003">
    <property type="protein sequence ID" value="KAA9379666.1"/>
    <property type="molecule type" value="Genomic_DNA"/>
</dbReference>
<organism evidence="1 2">
    <name type="scientific">Microbispora cellulosiformans</name>
    <dbReference type="NCBI Taxonomy" id="2614688"/>
    <lineage>
        <taxon>Bacteria</taxon>
        <taxon>Bacillati</taxon>
        <taxon>Actinomycetota</taxon>
        <taxon>Actinomycetes</taxon>
        <taxon>Streptosporangiales</taxon>
        <taxon>Streptosporangiaceae</taxon>
        <taxon>Microbispora</taxon>
    </lineage>
</organism>
<reference evidence="1 2" key="1">
    <citation type="submission" date="2019-09" db="EMBL/GenBank/DDBJ databases">
        <title>Screening of Novel Bioactive Compounds from Soil-Associated.</title>
        <authorList>
            <person name="Gong X."/>
        </authorList>
    </citation>
    <scope>NUCLEOTIDE SEQUENCE [LARGE SCALE GENOMIC DNA]</scope>
    <source>
        <strain evidence="1 2">Gxj-6</strain>
    </source>
</reference>
<proteinExistence type="predicted"/>
<keyword evidence="2" id="KW-1185">Reference proteome</keyword>
<comment type="caution">
    <text evidence="1">The sequence shown here is derived from an EMBL/GenBank/DDBJ whole genome shotgun (WGS) entry which is preliminary data.</text>
</comment>
<evidence type="ECO:0000313" key="2">
    <source>
        <dbReference type="Proteomes" id="UP000327011"/>
    </source>
</evidence>
<evidence type="ECO:0000313" key="1">
    <source>
        <dbReference type="EMBL" id="KAA9379666.1"/>
    </source>
</evidence>
<gene>
    <name evidence="1" type="ORF">F5972_08415</name>
</gene>